<dbReference type="Proteomes" id="UP000443582">
    <property type="component" value="Unassembled WGS sequence"/>
</dbReference>
<keyword evidence="6" id="KW-0482">Metalloprotease</keyword>
<keyword evidence="5" id="KW-0862">Zinc</keyword>
<evidence type="ECO:0000313" key="8">
    <source>
        <dbReference type="EMBL" id="RZF22589.1"/>
    </source>
</evidence>
<comment type="cofactor">
    <cofactor evidence="1">
        <name>Zn(2+)</name>
        <dbReference type="ChEBI" id="CHEBI:29105"/>
    </cofactor>
</comment>
<evidence type="ECO:0000256" key="4">
    <source>
        <dbReference type="ARBA" id="ARBA00022801"/>
    </source>
</evidence>
<dbReference type="InterPro" id="IPR051156">
    <property type="entry name" value="Mito/Outer_Membr_Metalloprot"/>
</dbReference>
<sequence>MKNIGMLAVLALLVSCNAEKITTVKVVHSLDSDALSGEIKVNSQKLNFNGSSGETFEIKGTYPRNLSMDLDYTHAEAFYANSVNKLPATEINMKFEVRGYNSEKGTVDLRREGSVKLQGEKFKLTNCSNTVDFKVDGSELTIDMSKFKSLASCKFVGKYKNHNRIGEKGRLHNGFGRNFFKFDSDKDMGLEASYAIRSQFSGYVYKDGEMAEYLQKMLTKIAKASDMPDLEPKVYFINAPIENAFALPGGYVFVFRGLIEALETEAELAGVLGHEWAHVTERHGTESVSRNLKNIATKYVGAGLVWAQFNIFGAAAAYYIYDKLEEIPLMGFSRLQELEADKIGVQYAHEAGYSPYGLSKFFAAMGDRQESWLELLVSTHPRPSTRVEKIEELVFNYIPYSRDAVVTSEDYLAAKETMNEIEPMPYYIAMRVMAQMGGLVEESIKSSVRKKFKLEKED</sequence>
<name>A0ABY0II07_9BACT</name>
<protein>
    <recommendedName>
        <fullName evidence="7">Peptidase M48 domain-containing protein</fullName>
    </recommendedName>
</protein>
<evidence type="ECO:0000256" key="3">
    <source>
        <dbReference type="ARBA" id="ARBA00022723"/>
    </source>
</evidence>
<keyword evidence="9" id="KW-1185">Reference proteome</keyword>
<evidence type="ECO:0000313" key="9">
    <source>
        <dbReference type="Proteomes" id="UP000443582"/>
    </source>
</evidence>
<dbReference type="CDD" id="cd07324">
    <property type="entry name" value="M48C_Oma1-like"/>
    <property type="match status" value="1"/>
</dbReference>
<evidence type="ECO:0000256" key="1">
    <source>
        <dbReference type="ARBA" id="ARBA00001947"/>
    </source>
</evidence>
<dbReference type="InterPro" id="IPR001915">
    <property type="entry name" value="Peptidase_M48"/>
</dbReference>
<dbReference type="PANTHER" id="PTHR22726">
    <property type="entry name" value="METALLOENDOPEPTIDASE OMA1"/>
    <property type="match status" value="1"/>
</dbReference>
<evidence type="ECO:0000256" key="6">
    <source>
        <dbReference type="ARBA" id="ARBA00023049"/>
    </source>
</evidence>
<feature type="domain" description="Peptidase M48" evidence="7">
    <location>
        <begin position="211"/>
        <end position="393"/>
    </location>
</feature>
<dbReference type="PANTHER" id="PTHR22726:SF1">
    <property type="entry name" value="METALLOENDOPEPTIDASE OMA1, MITOCHONDRIAL"/>
    <property type="match status" value="1"/>
</dbReference>
<dbReference type="Pfam" id="PF01435">
    <property type="entry name" value="Peptidase_M48"/>
    <property type="match status" value="1"/>
</dbReference>
<comment type="caution">
    <text evidence="8">The sequence shown here is derived from an EMBL/GenBank/DDBJ whole genome shotgun (WGS) entry which is preliminary data.</text>
</comment>
<reference evidence="9" key="1">
    <citation type="journal article" date="2019" name="Int. J. Syst. Evol. Microbiol.">
        <title>Halobacteriovorax valvorus sp. nov., a novel prokaryotic predator isolated from coastal seawater of China.</title>
        <authorList>
            <person name="Chen M.-X."/>
        </authorList>
    </citation>
    <scope>NUCLEOTIDE SEQUENCE [LARGE SCALE GENOMIC DNA]</scope>
    <source>
        <strain evidence="9">BL9</strain>
    </source>
</reference>
<evidence type="ECO:0000256" key="2">
    <source>
        <dbReference type="ARBA" id="ARBA00022670"/>
    </source>
</evidence>
<keyword evidence="4" id="KW-0378">Hydrolase</keyword>
<evidence type="ECO:0000256" key="5">
    <source>
        <dbReference type="ARBA" id="ARBA00022833"/>
    </source>
</evidence>
<dbReference type="Gene3D" id="3.30.2010.10">
    <property type="entry name" value="Metalloproteases ('zincins'), catalytic domain"/>
    <property type="match status" value="1"/>
</dbReference>
<gene>
    <name evidence="8" type="ORF">DAY19_02115</name>
</gene>
<accession>A0ABY0II07</accession>
<dbReference type="PROSITE" id="PS51257">
    <property type="entry name" value="PROKAR_LIPOPROTEIN"/>
    <property type="match status" value="1"/>
</dbReference>
<organism evidence="8 9">
    <name type="scientific">Halobacteriovorax vibrionivorans</name>
    <dbReference type="NCBI Taxonomy" id="2152716"/>
    <lineage>
        <taxon>Bacteria</taxon>
        <taxon>Pseudomonadati</taxon>
        <taxon>Bdellovibrionota</taxon>
        <taxon>Bacteriovoracia</taxon>
        <taxon>Bacteriovoracales</taxon>
        <taxon>Halobacteriovoraceae</taxon>
        <taxon>Halobacteriovorax</taxon>
    </lineage>
</organism>
<keyword evidence="3" id="KW-0479">Metal-binding</keyword>
<proteinExistence type="predicted"/>
<evidence type="ECO:0000259" key="7">
    <source>
        <dbReference type="Pfam" id="PF01435"/>
    </source>
</evidence>
<dbReference type="EMBL" id="QDKL01000001">
    <property type="protein sequence ID" value="RZF22589.1"/>
    <property type="molecule type" value="Genomic_DNA"/>
</dbReference>
<keyword evidence="2" id="KW-0645">Protease</keyword>
<dbReference type="RefSeq" id="WP_114705534.1">
    <property type="nucleotide sequence ID" value="NZ_QDKL01000001.1"/>
</dbReference>